<dbReference type="NCBIfam" id="TIGR02122">
    <property type="entry name" value="TRAP_TAXI"/>
    <property type="match status" value="1"/>
</dbReference>
<gene>
    <name evidence="1" type="primary">bcsP</name>
    <name evidence="1" type="ORF">DF3PB_1830008</name>
</gene>
<dbReference type="EMBL" id="UIDG01000094">
    <property type="protein sequence ID" value="SUS05288.1"/>
    <property type="molecule type" value="Genomic_DNA"/>
</dbReference>
<organism evidence="1">
    <name type="scientific">metagenome</name>
    <dbReference type="NCBI Taxonomy" id="256318"/>
    <lineage>
        <taxon>unclassified sequences</taxon>
        <taxon>metagenomes</taxon>
    </lineage>
</organism>
<dbReference type="PANTHER" id="PTHR42941:SF1">
    <property type="entry name" value="SLL1037 PROTEIN"/>
    <property type="match status" value="1"/>
</dbReference>
<protein>
    <submittedName>
        <fullName evidence="1">31 kDa immunogenic protein</fullName>
    </submittedName>
</protein>
<dbReference type="AlphaFoldDB" id="A0A380TAJ3"/>
<name>A0A380TAJ3_9ZZZZ</name>
<sequence length="344" mass="35935">MRALLGRALLLLVALAFGAASVQAAPATAQDVRFIRIGTGAAGGSYFPVGGLIANVISNPPGSAPCTLGGSCGVPGLVAAAVSTQGAVENAQAVADGKLDLALCQADVAYFAYTGTGPWAPKPALKNLRVIANLYPELMHAVVRRDAGISAIGQMRGKRINLGEQNSGTLAVARWVLRAYNVPPSTLTASFLSLNRASSLLVEGKLDGFFMIGGYPLTAVTDSAEALPIAILPVDEAVATQLMRQHRFFARSVIPDKTYPGVGAVETLAVGAQLIVTADMDEGFVYAMTQALWDPRNRPILDGGHPLGKLIRRETALDGLAIPLHPGAARYYEQQGQTRSAPPQ</sequence>
<dbReference type="PANTHER" id="PTHR42941">
    <property type="entry name" value="SLL1037 PROTEIN"/>
    <property type="match status" value="1"/>
</dbReference>
<proteinExistence type="predicted"/>
<evidence type="ECO:0000313" key="1">
    <source>
        <dbReference type="EMBL" id="SUS05288.1"/>
    </source>
</evidence>
<accession>A0A380TAJ3</accession>
<dbReference type="CDD" id="cd13520">
    <property type="entry name" value="PBP2_TAXI_TRAP"/>
    <property type="match status" value="1"/>
</dbReference>
<dbReference type="Pfam" id="PF16868">
    <property type="entry name" value="NMT1_3"/>
    <property type="match status" value="1"/>
</dbReference>
<reference evidence="1" key="1">
    <citation type="submission" date="2018-07" db="EMBL/GenBank/DDBJ databases">
        <authorList>
            <person name="Quirk P.G."/>
            <person name="Krulwich T.A."/>
        </authorList>
    </citation>
    <scope>NUCLEOTIDE SEQUENCE</scope>
</reference>
<dbReference type="Gene3D" id="3.40.190.10">
    <property type="entry name" value="Periplasmic binding protein-like II"/>
    <property type="match status" value="2"/>
</dbReference>
<dbReference type="SUPFAM" id="SSF53850">
    <property type="entry name" value="Periplasmic binding protein-like II"/>
    <property type="match status" value="1"/>
</dbReference>
<dbReference type="InterPro" id="IPR011852">
    <property type="entry name" value="TRAP_TAXI"/>
</dbReference>